<reference evidence="2" key="1">
    <citation type="submission" date="2021-01" db="EMBL/GenBank/DDBJ databases">
        <authorList>
            <person name="Corre E."/>
            <person name="Pelletier E."/>
            <person name="Niang G."/>
            <person name="Scheremetjew M."/>
            <person name="Finn R."/>
            <person name="Kale V."/>
            <person name="Holt S."/>
            <person name="Cochrane G."/>
            <person name="Meng A."/>
            <person name="Brown T."/>
            <person name="Cohen L."/>
        </authorList>
    </citation>
    <scope>NUCLEOTIDE SEQUENCE</scope>
    <source>
        <strain evidence="2">CCMP1510</strain>
    </source>
</reference>
<gene>
    <name evidence="2" type="ORF">ALAG00032_LOCUS13419</name>
</gene>
<proteinExistence type="predicted"/>
<feature type="chain" id="PRO_5031429697" evidence="1">
    <location>
        <begin position="19"/>
        <end position="213"/>
    </location>
</feature>
<evidence type="ECO:0000256" key="1">
    <source>
        <dbReference type="SAM" id="SignalP"/>
    </source>
</evidence>
<keyword evidence="1" id="KW-0732">Signal</keyword>
<sequence length="213" mass="23967">MKMNWEGLFVCIVASVHGFEFMNNLYGGVKRNGKLYVLQQNEIIDGMEALAADAYIAMGLAKVYKTNDDGGVDEMLLIEPLTAGTLETLELGVPTSYCRIMATTIGEILDGDQVKLDNIQALIQDDTVSICENMSERAQAAARTFRRRPEAQILDIGSIRDDFNFNTDRKRVIDQIYEPSFDDNVKQHASIDVYNRNDDDEKLSDEIKRLAET</sequence>
<feature type="signal peptide" evidence="1">
    <location>
        <begin position="1"/>
        <end position="18"/>
    </location>
</feature>
<organism evidence="2">
    <name type="scientific">Aureoumbra lagunensis</name>
    <dbReference type="NCBI Taxonomy" id="44058"/>
    <lineage>
        <taxon>Eukaryota</taxon>
        <taxon>Sar</taxon>
        <taxon>Stramenopiles</taxon>
        <taxon>Ochrophyta</taxon>
        <taxon>Pelagophyceae</taxon>
        <taxon>Pelagomonadales</taxon>
        <taxon>Aureoumbra</taxon>
    </lineage>
</organism>
<evidence type="ECO:0000313" key="2">
    <source>
        <dbReference type="EMBL" id="CAE0372635.1"/>
    </source>
</evidence>
<dbReference type="EMBL" id="HBIJ01020551">
    <property type="protein sequence ID" value="CAE0372635.1"/>
    <property type="molecule type" value="Transcribed_RNA"/>
</dbReference>
<protein>
    <submittedName>
        <fullName evidence="2">Uncharacterized protein</fullName>
    </submittedName>
</protein>
<name>A0A7S3K277_9STRA</name>
<accession>A0A7S3K277</accession>
<dbReference type="AlphaFoldDB" id="A0A7S3K277"/>